<accession>A0A8C3WMN3</accession>
<dbReference type="InterPro" id="IPR002971">
    <property type="entry name" value="Maj_urinary"/>
</dbReference>
<dbReference type="InterPro" id="IPR000566">
    <property type="entry name" value="Lipocln_cytosolic_FA-bd_dom"/>
</dbReference>
<evidence type="ECO:0000256" key="6">
    <source>
        <dbReference type="ARBA" id="ARBA00023157"/>
    </source>
</evidence>
<comment type="subcellular location">
    <subcellularLocation>
        <location evidence="1">Secreted</location>
    </subcellularLocation>
</comment>
<dbReference type="AlphaFoldDB" id="A0A8C3WMN3"/>
<keyword evidence="5 9" id="KW-0732">Signal</keyword>
<dbReference type="PANTHER" id="PTHR11430">
    <property type="entry name" value="LIPOCALIN"/>
    <property type="match status" value="1"/>
</dbReference>
<feature type="region of interest" description="Disordered" evidence="8">
    <location>
        <begin position="174"/>
        <end position="214"/>
    </location>
</feature>
<evidence type="ECO:0000313" key="11">
    <source>
        <dbReference type="Ensembl" id="ENSCWAP00000016589.1"/>
    </source>
</evidence>
<evidence type="ECO:0000256" key="3">
    <source>
        <dbReference type="ARBA" id="ARBA00022448"/>
    </source>
</evidence>
<dbReference type="Proteomes" id="UP000694540">
    <property type="component" value="Unplaced"/>
</dbReference>
<dbReference type="InterPro" id="IPR022272">
    <property type="entry name" value="Lipocalin_CS"/>
</dbReference>
<dbReference type="InterPro" id="IPR002345">
    <property type="entry name" value="Lipocalin"/>
</dbReference>
<sequence length="214" mass="23389">MGQRRAGNHSAGPAIKGQVAGRAHTEVMALLLLSLGLSLVSAQDLNPRTIVRRDYDMARVSGSWYSISMASDDMKRIEEGGDLRVFMESIESLEDGGLKFNFHFMLHGECVEVAMVCDKTDRNGEYTVAYLGENRLLVSETDYRLFVTIHLQNIRNGTRTQVLALYGTASICGDEGGPRGPASEDRPGPVGSHHALRARGQRGPAPPRPVPRGR</sequence>
<dbReference type="Pfam" id="PF00061">
    <property type="entry name" value="Lipocalin"/>
    <property type="match status" value="1"/>
</dbReference>
<reference evidence="11" key="1">
    <citation type="submission" date="2025-08" db="UniProtKB">
        <authorList>
            <consortium name="Ensembl"/>
        </authorList>
    </citation>
    <scope>IDENTIFICATION</scope>
</reference>
<dbReference type="GO" id="GO:0005615">
    <property type="term" value="C:extracellular space"/>
    <property type="evidence" value="ECO:0007669"/>
    <property type="project" value="TreeGrafter"/>
</dbReference>
<evidence type="ECO:0000256" key="1">
    <source>
        <dbReference type="ARBA" id="ARBA00004613"/>
    </source>
</evidence>
<feature type="signal peptide" evidence="9">
    <location>
        <begin position="1"/>
        <end position="42"/>
    </location>
</feature>
<keyword evidence="3" id="KW-0813">Transport</keyword>
<evidence type="ECO:0000313" key="12">
    <source>
        <dbReference type="Proteomes" id="UP000694540"/>
    </source>
</evidence>
<reference evidence="11" key="2">
    <citation type="submission" date="2025-09" db="UniProtKB">
        <authorList>
            <consortium name="Ensembl"/>
        </authorList>
    </citation>
    <scope>IDENTIFICATION</scope>
</reference>
<feature type="compositionally biased region" description="Pro residues" evidence="8">
    <location>
        <begin position="204"/>
        <end position="214"/>
    </location>
</feature>
<dbReference type="PANTHER" id="PTHR11430:SF28">
    <property type="entry name" value="EPIDIDYMAL-SPECIFIC LIPOCALIN-9"/>
    <property type="match status" value="1"/>
</dbReference>
<name>A0A8C3WMN3_9CETA</name>
<dbReference type="PROSITE" id="PS00213">
    <property type="entry name" value="LIPOCALIN"/>
    <property type="match status" value="1"/>
</dbReference>
<dbReference type="SUPFAM" id="SSF50814">
    <property type="entry name" value="Lipocalins"/>
    <property type="match status" value="1"/>
</dbReference>
<comment type="similarity">
    <text evidence="2 7">Belongs to the calycin superfamily. Lipocalin family.</text>
</comment>
<dbReference type="PRINTS" id="PR01221">
    <property type="entry name" value="MAJORURINARY"/>
</dbReference>
<evidence type="ECO:0000259" key="10">
    <source>
        <dbReference type="Pfam" id="PF00061"/>
    </source>
</evidence>
<evidence type="ECO:0000256" key="7">
    <source>
        <dbReference type="RuleBase" id="RU003695"/>
    </source>
</evidence>
<dbReference type="Ensembl" id="ENSCWAT00000017997.1">
    <property type="protein sequence ID" value="ENSCWAP00000016589.1"/>
    <property type="gene ID" value="ENSCWAG00000012807.1"/>
</dbReference>
<organism evidence="11 12">
    <name type="scientific">Catagonus wagneri</name>
    <name type="common">Chacoan peccary</name>
    <dbReference type="NCBI Taxonomy" id="51154"/>
    <lineage>
        <taxon>Eukaryota</taxon>
        <taxon>Metazoa</taxon>
        <taxon>Chordata</taxon>
        <taxon>Craniata</taxon>
        <taxon>Vertebrata</taxon>
        <taxon>Euteleostomi</taxon>
        <taxon>Mammalia</taxon>
        <taxon>Eutheria</taxon>
        <taxon>Laurasiatheria</taxon>
        <taxon>Artiodactyla</taxon>
        <taxon>Suina</taxon>
        <taxon>Tayassuidae</taxon>
        <taxon>Catagonus</taxon>
    </lineage>
</organism>
<feature type="domain" description="Lipocalin/cytosolic fatty-acid binding" evidence="10">
    <location>
        <begin position="61"/>
        <end position="167"/>
    </location>
</feature>
<keyword evidence="12" id="KW-1185">Reference proteome</keyword>
<evidence type="ECO:0000256" key="4">
    <source>
        <dbReference type="ARBA" id="ARBA00022525"/>
    </source>
</evidence>
<evidence type="ECO:0000256" key="8">
    <source>
        <dbReference type="SAM" id="MobiDB-lite"/>
    </source>
</evidence>
<evidence type="ECO:0000256" key="9">
    <source>
        <dbReference type="SAM" id="SignalP"/>
    </source>
</evidence>
<evidence type="ECO:0000256" key="2">
    <source>
        <dbReference type="ARBA" id="ARBA00006889"/>
    </source>
</evidence>
<evidence type="ECO:0000256" key="5">
    <source>
        <dbReference type="ARBA" id="ARBA00022729"/>
    </source>
</evidence>
<feature type="chain" id="PRO_5034330409" description="Lipocalin/cytosolic fatty-acid binding domain-containing protein" evidence="9">
    <location>
        <begin position="43"/>
        <end position="214"/>
    </location>
</feature>
<dbReference type="InterPro" id="IPR012674">
    <property type="entry name" value="Calycin"/>
</dbReference>
<dbReference type="GO" id="GO:0036094">
    <property type="term" value="F:small molecule binding"/>
    <property type="evidence" value="ECO:0007669"/>
    <property type="project" value="InterPro"/>
</dbReference>
<dbReference type="GeneTree" id="ENSGT01050000244868"/>
<keyword evidence="6" id="KW-1015">Disulfide bond</keyword>
<dbReference type="Gene3D" id="2.40.128.20">
    <property type="match status" value="1"/>
</dbReference>
<proteinExistence type="inferred from homology"/>
<protein>
    <recommendedName>
        <fullName evidence="10">Lipocalin/cytosolic fatty-acid binding domain-containing protein</fullName>
    </recommendedName>
</protein>
<keyword evidence="4" id="KW-0964">Secreted</keyword>